<dbReference type="Proteomes" id="UP000288293">
    <property type="component" value="Unassembled WGS sequence"/>
</dbReference>
<protein>
    <recommendedName>
        <fullName evidence="4">Superinfection immunity protein</fullName>
    </recommendedName>
</protein>
<dbReference type="EMBL" id="PIPL01000001">
    <property type="protein sequence ID" value="RUO26051.1"/>
    <property type="molecule type" value="Genomic_DNA"/>
</dbReference>
<dbReference type="OrthoDB" id="5771061at2"/>
<evidence type="ECO:0000313" key="2">
    <source>
        <dbReference type="EMBL" id="RUO26051.1"/>
    </source>
</evidence>
<keyword evidence="3" id="KW-1185">Reference proteome</keyword>
<organism evidence="2 3">
    <name type="scientific">Aliidiomarina minuta</name>
    <dbReference type="NCBI Taxonomy" id="880057"/>
    <lineage>
        <taxon>Bacteria</taxon>
        <taxon>Pseudomonadati</taxon>
        <taxon>Pseudomonadota</taxon>
        <taxon>Gammaproteobacteria</taxon>
        <taxon>Alteromonadales</taxon>
        <taxon>Idiomarinaceae</taxon>
        <taxon>Aliidiomarina</taxon>
    </lineage>
</organism>
<keyword evidence="1" id="KW-0812">Transmembrane</keyword>
<evidence type="ECO:0000256" key="1">
    <source>
        <dbReference type="SAM" id="Phobius"/>
    </source>
</evidence>
<dbReference type="RefSeq" id="WP_126802867.1">
    <property type="nucleotide sequence ID" value="NZ_PIPL01000001.1"/>
</dbReference>
<feature type="transmembrane region" description="Helical" evidence="1">
    <location>
        <begin position="16"/>
        <end position="41"/>
    </location>
</feature>
<comment type="caution">
    <text evidence="2">The sequence shown here is derived from an EMBL/GenBank/DDBJ whole genome shotgun (WGS) entry which is preliminary data.</text>
</comment>
<gene>
    <name evidence="2" type="ORF">CWE09_04810</name>
</gene>
<evidence type="ECO:0008006" key="4">
    <source>
        <dbReference type="Google" id="ProtNLM"/>
    </source>
</evidence>
<reference evidence="2 3" key="1">
    <citation type="journal article" date="2011" name="Front. Microbiol.">
        <title>Genomic signatures of strain selection and enhancement in Bacillus atrophaeus var. globigii, a historical biowarfare simulant.</title>
        <authorList>
            <person name="Gibbons H.S."/>
            <person name="Broomall S.M."/>
            <person name="McNew L.A."/>
            <person name="Daligault H."/>
            <person name="Chapman C."/>
            <person name="Bruce D."/>
            <person name="Karavis M."/>
            <person name="Krepps M."/>
            <person name="McGregor P.A."/>
            <person name="Hong C."/>
            <person name="Park K.H."/>
            <person name="Akmal A."/>
            <person name="Feldman A."/>
            <person name="Lin J.S."/>
            <person name="Chang W.E."/>
            <person name="Higgs B.W."/>
            <person name="Demirev P."/>
            <person name="Lindquist J."/>
            <person name="Liem A."/>
            <person name="Fochler E."/>
            <person name="Read T.D."/>
            <person name="Tapia R."/>
            <person name="Johnson S."/>
            <person name="Bishop-Lilly K.A."/>
            <person name="Detter C."/>
            <person name="Han C."/>
            <person name="Sozhamannan S."/>
            <person name="Rosenzweig C.N."/>
            <person name="Skowronski E.W."/>
        </authorList>
    </citation>
    <scope>NUCLEOTIDE SEQUENCE [LARGE SCALE GENOMIC DNA]</scope>
    <source>
        <strain evidence="2 3">MLST1</strain>
    </source>
</reference>
<name>A0A432W7S2_9GAMM</name>
<proteinExistence type="predicted"/>
<keyword evidence="1" id="KW-1133">Transmembrane helix</keyword>
<feature type="transmembrane region" description="Helical" evidence="1">
    <location>
        <begin position="48"/>
        <end position="70"/>
    </location>
</feature>
<dbReference type="AlphaFoldDB" id="A0A432W7S2"/>
<accession>A0A432W7S2</accession>
<sequence length="85" mass="9689">MFEHLAIIEKFSQMNLFLVILFVPLFLAVYFIPGILAIFFNRRHVKKIWLANIPAGLSFIAWGALIVWAVTGKRKVSADSKTIPE</sequence>
<dbReference type="InterPro" id="IPR016410">
    <property type="entry name" value="Phage_imm"/>
</dbReference>
<evidence type="ECO:0000313" key="3">
    <source>
        <dbReference type="Proteomes" id="UP000288293"/>
    </source>
</evidence>
<dbReference type="Pfam" id="PF14373">
    <property type="entry name" value="Imm_superinfect"/>
    <property type="match status" value="1"/>
</dbReference>
<keyword evidence="1" id="KW-0472">Membrane</keyword>